<keyword evidence="2" id="KW-1185">Reference proteome</keyword>
<dbReference type="Proteomes" id="UP000814128">
    <property type="component" value="Unassembled WGS sequence"/>
</dbReference>
<proteinExistence type="predicted"/>
<accession>A0ACB8Q6K5</accession>
<reference evidence="1" key="2">
    <citation type="journal article" date="2022" name="New Phytol.">
        <title>Evolutionary transition to the ectomycorrhizal habit in the genomes of a hyperdiverse lineage of mushroom-forming fungi.</title>
        <authorList>
            <person name="Looney B."/>
            <person name="Miyauchi S."/>
            <person name="Morin E."/>
            <person name="Drula E."/>
            <person name="Courty P.E."/>
            <person name="Kohler A."/>
            <person name="Kuo A."/>
            <person name="LaButti K."/>
            <person name="Pangilinan J."/>
            <person name="Lipzen A."/>
            <person name="Riley R."/>
            <person name="Andreopoulos W."/>
            <person name="He G."/>
            <person name="Johnson J."/>
            <person name="Nolan M."/>
            <person name="Tritt A."/>
            <person name="Barry K.W."/>
            <person name="Grigoriev I.V."/>
            <person name="Nagy L.G."/>
            <person name="Hibbett D."/>
            <person name="Henrissat B."/>
            <person name="Matheny P.B."/>
            <person name="Labbe J."/>
            <person name="Martin F.M."/>
        </authorList>
    </citation>
    <scope>NUCLEOTIDE SEQUENCE</scope>
    <source>
        <strain evidence="1">EC-137</strain>
    </source>
</reference>
<comment type="caution">
    <text evidence="1">The sequence shown here is derived from an EMBL/GenBank/DDBJ whole genome shotgun (WGS) entry which is preliminary data.</text>
</comment>
<gene>
    <name evidence="1" type="ORF">K488DRAFT_91063</name>
</gene>
<sequence>MLTAHDASTGPHPLAVSPPPAPLSATTAAPSTPPEQLAQKPTARGSRPLTELLTTPFSQEQRMYAADSSQPAAAAPHACKTILAVDRPRFADRRRRRRGSGAPAGSRVEQRWEHAARRAIFARARARVVPRAGTHSARSRPPLDAPPFHYASSGNPDGFLRASGWGEALWGTRRRRRRRAKGGVI</sequence>
<organism evidence="1 2">
    <name type="scientific">Vararia minispora EC-137</name>
    <dbReference type="NCBI Taxonomy" id="1314806"/>
    <lineage>
        <taxon>Eukaryota</taxon>
        <taxon>Fungi</taxon>
        <taxon>Dikarya</taxon>
        <taxon>Basidiomycota</taxon>
        <taxon>Agaricomycotina</taxon>
        <taxon>Agaricomycetes</taxon>
        <taxon>Russulales</taxon>
        <taxon>Lachnocladiaceae</taxon>
        <taxon>Vararia</taxon>
    </lineage>
</organism>
<evidence type="ECO:0000313" key="2">
    <source>
        <dbReference type="Proteomes" id="UP000814128"/>
    </source>
</evidence>
<name>A0ACB8Q6K5_9AGAM</name>
<dbReference type="EMBL" id="MU273946">
    <property type="protein sequence ID" value="KAI0027270.1"/>
    <property type="molecule type" value="Genomic_DNA"/>
</dbReference>
<protein>
    <submittedName>
        <fullName evidence="1">Uncharacterized protein</fullName>
    </submittedName>
</protein>
<evidence type="ECO:0000313" key="1">
    <source>
        <dbReference type="EMBL" id="KAI0027270.1"/>
    </source>
</evidence>
<reference evidence="1" key="1">
    <citation type="submission" date="2021-02" db="EMBL/GenBank/DDBJ databases">
        <authorList>
            <consortium name="DOE Joint Genome Institute"/>
            <person name="Ahrendt S."/>
            <person name="Looney B.P."/>
            <person name="Miyauchi S."/>
            <person name="Morin E."/>
            <person name="Drula E."/>
            <person name="Courty P.E."/>
            <person name="Chicoki N."/>
            <person name="Fauchery L."/>
            <person name="Kohler A."/>
            <person name="Kuo A."/>
            <person name="Labutti K."/>
            <person name="Pangilinan J."/>
            <person name="Lipzen A."/>
            <person name="Riley R."/>
            <person name="Andreopoulos W."/>
            <person name="He G."/>
            <person name="Johnson J."/>
            <person name="Barry K.W."/>
            <person name="Grigoriev I.V."/>
            <person name="Nagy L."/>
            <person name="Hibbett D."/>
            <person name="Henrissat B."/>
            <person name="Matheny P.B."/>
            <person name="Labbe J."/>
            <person name="Martin F."/>
        </authorList>
    </citation>
    <scope>NUCLEOTIDE SEQUENCE</scope>
    <source>
        <strain evidence="1">EC-137</strain>
    </source>
</reference>